<evidence type="ECO:0000256" key="3">
    <source>
        <dbReference type="ARBA" id="ARBA00022475"/>
    </source>
</evidence>
<feature type="transmembrane region" description="Helical" evidence="7">
    <location>
        <begin position="444"/>
        <end position="470"/>
    </location>
</feature>
<dbReference type="RefSeq" id="WP_049099779.1">
    <property type="nucleotide sequence ID" value="NZ_BAABYZ010000001.1"/>
</dbReference>
<feature type="transmembrane region" description="Helical" evidence="7">
    <location>
        <begin position="147"/>
        <end position="166"/>
    </location>
</feature>
<evidence type="ECO:0000313" key="11">
    <source>
        <dbReference type="Proteomes" id="UP000460666"/>
    </source>
</evidence>
<feature type="transmembrane region" description="Helical" evidence="7">
    <location>
        <begin position="354"/>
        <end position="375"/>
    </location>
</feature>
<dbReference type="PANTHER" id="PTHR30250">
    <property type="entry name" value="PST FAMILY PREDICTED COLANIC ACID TRANSPORTER"/>
    <property type="match status" value="1"/>
</dbReference>
<evidence type="ECO:0000256" key="6">
    <source>
        <dbReference type="ARBA" id="ARBA00023136"/>
    </source>
</evidence>
<reference evidence="9 10" key="2">
    <citation type="submission" date="2019-08" db="EMBL/GenBank/DDBJ databases">
        <title>Genome sequencing of Bacteroides fragilis Sample_iSURF_9.</title>
        <authorList>
            <person name="Chandler J.E."/>
            <person name="Ruoff K.L."/>
            <person name="Price C.E."/>
            <person name="Valls R.A."/>
            <person name="O'Toole G.A."/>
        </authorList>
    </citation>
    <scope>NUCLEOTIDE SEQUENCE [LARGE SCALE GENOMIC DNA]</scope>
    <source>
        <strain evidence="9 10">CFPLTA004_1B</strain>
    </source>
</reference>
<evidence type="ECO:0000256" key="2">
    <source>
        <dbReference type="ARBA" id="ARBA00007430"/>
    </source>
</evidence>
<evidence type="ECO:0000256" key="5">
    <source>
        <dbReference type="ARBA" id="ARBA00022989"/>
    </source>
</evidence>
<feature type="transmembrane region" description="Helical" evidence="7">
    <location>
        <begin position="324"/>
        <end position="342"/>
    </location>
</feature>
<proteinExistence type="inferred from homology"/>
<feature type="transmembrane region" description="Helical" evidence="7">
    <location>
        <begin position="79"/>
        <end position="102"/>
    </location>
</feature>
<evidence type="ECO:0000313" key="9">
    <source>
        <dbReference type="EMBL" id="TWV72083.1"/>
    </source>
</evidence>
<keyword evidence="5 7" id="KW-1133">Transmembrane helix</keyword>
<dbReference type="CDD" id="cd13127">
    <property type="entry name" value="MATE_tuaB_like"/>
    <property type="match status" value="1"/>
</dbReference>
<dbReference type="Pfam" id="PF13440">
    <property type="entry name" value="Polysacc_synt_3"/>
    <property type="match status" value="1"/>
</dbReference>
<protein>
    <submittedName>
        <fullName evidence="9">Lipopolysaccharide biosynthesis protein</fullName>
    </submittedName>
</protein>
<keyword evidence="4 7" id="KW-0812">Transmembrane</keyword>
<feature type="transmembrane region" description="Helical" evidence="7">
    <location>
        <begin position="286"/>
        <end position="304"/>
    </location>
</feature>
<evidence type="ECO:0000256" key="1">
    <source>
        <dbReference type="ARBA" id="ARBA00004651"/>
    </source>
</evidence>
<comment type="subcellular location">
    <subcellularLocation>
        <location evidence="1">Cell membrane</location>
        <topology evidence="1">Multi-pass membrane protein</topology>
    </subcellularLocation>
</comment>
<organism evidence="9 10">
    <name type="scientific">Bacteroides fragilis</name>
    <dbReference type="NCBI Taxonomy" id="817"/>
    <lineage>
        <taxon>Bacteria</taxon>
        <taxon>Pseudomonadati</taxon>
        <taxon>Bacteroidota</taxon>
        <taxon>Bacteroidia</taxon>
        <taxon>Bacteroidales</taxon>
        <taxon>Bacteroidaceae</taxon>
        <taxon>Bacteroides</taxon>
    </lineage>
</organism>
<dbReference type="AlphaFoldDB" id="A0A5C6L7D4"/>
<feature type="transmembrane region" description="Helical" evidence="7">
    <location>
        <begin position="411"/>
        <end position="432"/>
    </location>
</feature>
<dbReference type="PANTHER" id="PTHR30250:SF10">
    <property type="entry name" value="LIPOPOLYSACCHARIDE BIOSYNTHESIS PROTEIN WZXC"/>
    <property type="match status" value="1"/>
</dbReference>
<dbReference type="Proteomes" id="UP000460666">
    <property type="component" value="Unassembled WGS sequence"/>
</dbReference>
<dbReference type="Proteomes" id="UP000318041">
    <property type="component" value="Unassembled WGS sequence"/>
</dbReference>
<keyword evidence="6 7" id="KW-0472">Membrane</keyword>
<evidence type="ECO:0000256" key="4">
    <source>
        <dbReference type="ARBA" id="ARBA00022692"/>
    </source>
</evidence>
<reference evidence="8 11" key="1">
    <citation type="journal article" date="2019" name="Nat. Med.">
        <title>A library of human gut bacterial isolates paired with longitudinal multiomics data enables mechanistic microbiome research.</title>
        <authorList>
            <person name="Poyet M."/>
            <person name="Groussin M."/>
            <person name="Gibbons S.M."/>
            <person name="Avila-Pacheco J."/>
            <person name="Jiang X."/>
            <person name="Kearney S.M."/>
            <person name="Perrotta A.R."/>
            <person name="Berdy B."/>
            <person name="Zhao S."/>
            <person name="Lieberman T.D."/>
            <person name="Swanson P.K."/>
            <person name="Smith M."/>
            <person name="Roesemann S."/>
            <person name="Alexander J.E."/>
            <person name="Rich S.A."/>
            <person name="Livny J."/>
            <person name="Vlamakis H."/>
            <person name="Clish C."/>
            <person name="Bullock K."/>
            <person name="Deik A."/>
            <person name="Scott J."/>
            <person name="Pierce K.A."/>
            <person name="Xavier R.J."/>
            <person name="Alm E.J."/>
        </authorList>
    </citation>
    <scope>NUCLEOTIDE SEQUENCE [LARGE SCALE GENOMIC DNA]</scope>
    <source>
        <strain evidence="8 11">BIOML-A46</strain>
    </source>
</reference>
<gene>
    <name evidence="8" type="ORF">F2Z89_00180</name>
    <name evidence="9" type="ORF">FSA08_13755</name>
</gene>
<dbReference type="InterPro" id="IPR050833">
    <property type="entry name" value="Poly_Biosynth_Transport"/>
</dbReference>
<dbReference type="GO" id="GO:0005886">
    <property type="term" value="C:plasma membrane"/>
    <property type="evidence" value="ECO:0007669"/>
    <property type="project" value="UniProtKB-SubCell"/>
</dbReference>
<accession>A0A5C6L7D4</accession>
<feature type="transmembrane region" description="Helical" evidence="7">
    <location>
        <begin position="20"/>
        <end position="37"/>
    </location>
</feature>
<evidence type="ECO:0000313" key="8">
    <source>
        <dbReference type="EMBL" id="KAA5001765.1"/>
    </source>
</evidence>
<keyword evidence="3" id="KW-1003">Cell membrane</keyword>
<dbReference type="EMBL" id="VWCJ01000001">
    <property type="protein sequence ID" value="KAA5001765.1"/>
    <property type="molecule type" value="Genomic_DNA"/>
</dbReference>
<comment type="similarity">
    <text evidence="2">Belongs to the polysaccharide synthase family.</text>
</comment>
<feature type="transmembrane region" description="Helical" evidence="7">
    <location>
        <begin position="43"/>
        <end position="67"/>
    </location>
</feature>
<feature type="transmembrane region" description="Helical" evidence="7">
    <location>
        <begin position="172"/>
        <end position="191"/>
    </location>
</feature>
<dbReference type="EMBL" id="VOHY01000011">
    <property type="protein sequence ID" value="TWV72083.1"/>
    <property type="molecule type" value="Genomic_DNA"/>
</dbReference>
<evidence type="ECO:0000256" key="7">
    <source>
        <dbReference type="SAM" id="Phobius"/>
    </source>
</evidence>
<comment type="caution">
    <text evidence="9">The sequence shown here is derived from an EMBL/GenBank/DDBJ whole genome shotgun (WGS) entry which is preliminary data.</text>
</comment>
<evidence type="ECO:0000313" key="10">
    <source>
        <dbReference type="Proteomes" id="UP000318041"/>
    </source>
</evidence>
<feature type="transmembrane region" description="Helical" evidence="7">
    <location>
        <begin position="114"/>
        <end position="135"/>
    </location>
</feature>
<name>A0A5C6L7D4_BACFG</name>
<sequence length="481" mass="55448">MSLKENTIYGVLWSSFEKFGTLSIQFIYMIVMARLLSPSDFGIVGMLTIFISVGQVILDSGFGQALIRLQKYDDLHFSSIFIINVIMGVLLYGILFYMAPYISLFYREPSLTLISRISFLIFPINSLSIVQYTLLVKKMDFKSISKISLFSIILSTISGITYGYFYPNIFALLIQNVSFYFYRLLLLWYYGNWKLSCRISWSKLQDLMPFSFTLLATGFISTVVGELYSLSIGKFFSSSVLGLYSQAERFSKIPSFSITDVVQRVTYPALSVLQDDDQKLKHSYRMVIMCTFFIVLPVMLFLFISAGEIFELLFTEKWEQAGTYFKYLCFVAIMYPVNSINLNILKVKGRNKLILSLEIIRKLIMVIILVLSIGFGMEGVLIGQIVFSFIQLFFNCYFSGRQISYNLRSQFLDISPILFLGAGAILVTWYISSIYNSPYVFINIFLKFICFFCTYLFLAKFLNLSVLTIFKGVLFSFFKRR</sequence>